<dbReference type="PROSITE" id="PS00954">
    <property type="entry name" value="IGP_DEHYDRATASE_1"/>
    <property type="match status" value="1"/>
</dbReference>
<dbReference type="InterPro" id="IPR020568">
    <property type="entry name" value="Ribosomal_Su5_D2-typ_SF"/>
</dbReference>
<dbReference type="CDD" id="cd07914">
    <property type="entry name" value="IGPD"/>
    <property type="match status" value="1"/>
</dbReference>
<keyword evidence="4 6" id="KW-0368">Histidine biosynthesis</keyword>
<evidence type="ECO:0000256" key="4">
    <source>
        <dbReference type="ARBA" id="ARBA00023102"/>
    </source>
</evidence>
<comment type="pathway">
    <text evidence="1 6 7">Amino-acid biosynthesis; L-histidine biosynthesis; L-histidine from 5-phospho-alpha-D-ribose 1-diphosphate: step 6/9.</text>
</comment>
<evidence type="ECO:0000256" key="5">
    <source>
        <dbReference type="ARBA" id="ARBA00023239"/>
    </source>
</evidence>
<dbReference type="GO" id="GO:0005737">
    <property type="term" value="C:cytoplasm"/>
    <property type="evidence" value="ECO:0007669"/>
    <property type="project" value="UniProtKB-SubCell"/>
</dbReference>
<keyword evidence="5 6" id="KW-0456">Lyase</keyword>
<sequence>MNRSAQVKRTTAETDIDLTFTLDGKGETDIKTGIGFMDHMLTLMCKHGFLNMILNCKGDIEVDGHHTVEDIGIALGKAFKTALGNRSKISRYGTVLTPMDESLALIALDISGRAFLHFDAVFDTPRLGDFDTELVEEFMRAFTNHAEVTLHIKLLYGKNNHHKIEAIFKGFGRAIDQATAVQNRIDGVLSTKGIL</sequence>
<dbReference type="SUPFAM" id="SSF54211">
    <property type="entry name" value="Ribosomal protein S5 domain 2-like"/>
    <property type="match status" value="2"/>
</dbReference>
<dbReference type="AlphaFoldDB" id="A0A1M6JY19"/>
<dbReference type="GO" id="GO:0000105">
    <property type="term" value="P:L-histidine biosynthetic process"/>
    <property type="evidence" value="ECO:0007669"/>
    <property type="project" value="UniProtKB-UniRule"/>
</dbReference>
<keyword evidence="6" id="KW-0963">Cytoplasm</keyword>
<dbReference type="HAMAP" id="MF_00076">
    <property type="entry name" value="HisB"/>
    <property type="match status" value="1"/>
</dbReference>
<evidence type="ECO:0000313" key="8">
    <source>
        <dbReference type="EMBL" id="SHJ51607.1"/>
    </source>
</evidence>
<organism evidence="8 9">
    <name type="scientific">Geosporobacter subterraneus DSM 17957</name>
    <dbReference type="NCBI Taxonomy" id="1121919"/>
    <lineage>
        <taxon>Bacteria</taxon>
        <taxon>Bacillati</taxon>
        <taxon>Bacillota</taxon>
        <taxon>Clostridia</taxon>
        <taxon>Peptostreptococcales</taxon>
        <taxon>Thermotaleaceae</taxon>
        <taxon>Geosporobacter</taxon>
    </lineage>
</organism>
<dbReference type="InterPro" id="IPR000807">
    <property type="entry name" value="ImidazoleglycerolP_deHydtase"/>
</dbReference>
<evidence type="ECO:0000256" key="6">
    <source>
        <dbReference type="HAMAP-Rule" id="MF_00076"/>
    </source>
</evidence>
<comment type="subcellular location">
    <subcellularLocation>
        <location evidence="6 7">Cytoplasm</location>
    </subcellularLocation>
</comment>
<dbReference type="NCBIfam" id="NF002114">
    <property type="entry name" value="PRK00951.2-4"/>
    <property type="match status" value="1"/>
</dbReference>
<evidence type="ECO:0000313" key="9">
    <source>
        <dbReference type="Proteomes" id="UP000184536"/>
    </source>
</evidence>
<evidence type="ECO:0000256" key="3">
    <source>
        <dbReference type="ARBA" id="ARBA00022605"/>
    </source>
</evidence>
<dbReference type="Pfam" id="PF00475">
    <property type="entry name" value="IGPD"/>
    <property type="match status" value="1"/>
</dbReference>
<dbReference type="RefSeq" id="WP_110941384.1">
    <property type="nucleotide sequence ID" value="NZ_FQZV01000028.1"/>
</dbReference>
<dbReference type="EC" id="4.2.1.19" evidence="6 7"/>
<dbReference type="PROSITE" id="PS00955">
    <property type="entry name" value="IGP_DEHYDRATASE_2"/>
    <property type="match status" value="1"/>
</dbReference>
<dbReference type="FunFam" id="3.30.230.40:FF:000003">
    <property type="entry name" value="Imidazoleglycerol-phosphate dehydratase HisB"/>
    <property type="match status" value="1"/>
</dbReference>
<dbReference type="UniPathway" id="UPA00031">
    <property type="reaction ID" value="UER00011"/>
</dbReference>
<evidence type="ECO:0000256" key="1">
    <source>
        <dbReference type="ARBA" id="ARBA00005047"/>
    </source>
</evidence>
<name>A0A1M6JY19_9FIRM</name>
<proteinExistence type="inferred from homology"/>
<dbReference type="GO" id="GO:0004424">
    <property type="term" value="F:imidazoleglycerol-phosphate dehydratase activity"/>
    <property type="evidence" value="ECO:0007669"/>
    <property type="project" value="UniProtKB-UniRule"/>
</dbReference>
<dbReference type="PANTHER" id="PTHR23133">
    <property type="entry name" value="IMIDAZOLEGLYCEROL-PHOSPHATE DEHYDRATASE HIS7"/>
    <property type="match status" value="1"/>
</dbReference>
<dbReference type="Gene3D" id="3.30.230.40">
    <property type="entry name" value="Imidazole glycerol phosphate dehydratase, domain 1"/>
    <property type="match status" value="2"/>
</dbReference>
<dbReference type="PANTHER" id="PTHR23133:SF2">
    <property type="entry name" value="IMIDAZOLEGLYCEROL-PHOSPHATE DEHYDRATASE"/>
    <property type="match status" value="1"/>
</dbReference>
<keyword evidence="3 6" id="KW-0028">Amino-acid biosynthesis</keyword>
<gene>
    <name evidence="6" type="primary">hisB</name>
    <name evidence="8" type="ORF">SAMN02745975_02260</name>
</gene>
<dbReference type="EMBL" id="FQZV01000028">
    <property type="protein sequence ID" value="SHJ51607.1"/>
    <property type="molecule type" value="Genomic_DNA"/>
</dbReference>
<comment type="similarity">
    <text evidence="6 7">Belongs to the imidazoleglycerol-phosphate dehydratase family.</text>
</comment>
<dbReference type="InterPro" id="IPR020565">
    <property type="entry name" value="ImidazoleglycerP_deHydtase_CS"/>
</dbReference>
<reference evidence="9" key="1">
    <citation type="submission" date="2016-11" db="EMBL/GenBank/DDBJ databases">
        <authorList>
            <person name="Varghese N."/>
            <person name="Submissions S."/>
        </authorList>
    </citation>
    <scope>NUCLEOTIDE SEQUENCE [LARGE SCALE GENOMIC DNA]</scope>
    <source>
        <strain evidence="9">DSM 17957</strain>
    </source>
</reference>
<protein>
    <recommendedName>
        <fullName evidence="2 6">Imidazoleglycerol-phosphate dehydratase</fullName>
        <shortName evidence="6">IGPD</shortName>
        <ecNumber evidence="6 7">4.2.1.19</ecNumber>
    </recommendedName>
</protein>
<dbReference type="STRING" id="1121919.SAMN02745975_02260"/>
<evidence type="ECO:0000256" key="7">
    <source>
        <dbReference type="RuleBase" id="RU000599"/>
    </source>
</evidence>
<dbReference type="NCBIfam" id="NF002111">
    <property type="entry name" value="PRK00951.2-1"/>
    <property type="match status" value="1"/>
</dbReference>
<dbReference type="Proteomes" id="UP000184536">
    <property type="component" value="Unassembled WGS sequence"/>
</dbReference>
<dbReference type="OrthoDB" id="9790411at2"/>
<keyword evidence="9" id="KW-1185">Reference proteome</keyword>
<dbReference type="InterPro" id="IPR038494">
    <property type="entry name" value="IGPD_sf"/>
</dbReference>
<accession>A0A1M6JY19</accession>
<comment type="catalytic activity">
    <reaction evidence="6 7">
        <text>D-erythro-1-(imidazol-4-yl)glycerol 3-phosphate = 3-(imidazol-4-yl)-2-oxopropyl phosphate + H2O</text>
        <dbReference type="Rhea" id="RHEA:11040"/>
        <dbReference type="ChEBI" id="CHEBI:15377"/>
        <dbReference type="ChEBI" id="CHEBI:57766"/>
        <dbReference type="ChEBI" id="CHEBI:58278"/>
        <dbReference type="EC" id="4.2.1.19"/>
    </reaction>
</comment>
<dbReference type="FunFam" id="3.30.230.40:FF:000001">
    <property type="entry name" value="Imidazoleglycerol-phosphate dehydratase HisB"/>
    <property type="match status" value="1"/>
</dbReference>
<evidence type="ECO:0000256" key="2">
    <source>
        <dbReference type="ARBA" id="ARBA00016664"/>
    </source>
</evidence>